<dbReference type="SUPFAM" id="SSF81383">
    <property type="entry name" value="F-box domain"/>
    <property type="match status" value="1"/>
</dbReference>
<evidence type="ECO:0000259" key="1">
    <source>
        <dbReference type="Pfam" id="PF12937"/>
    </source>
</evidence>
<dbReference type="RefSeq" id="XP_020044830.1">
    <property type="nucleotide sequence ID" value="XM_020189801.1"/>
</dbReference>
<dbReference type="PANTHER" id="PTHR13318:SF190">
    <property type="entry name" value="PARTNER OF PAIRED, ISOFORM B"/>
    <property type="match status" value="1"/>
</dbReference>
<dbReference type="GO" id="GO:0019005">
    <property type="term" value="C:SCF ubiquitin ligase complex"/>
    <property type="evidence" value="ECO:0007669"/>
    <property type="project" value="TreeGrafter"/>
</dbReference>
<reference evidence="4" key="1">
    <citation type="submission" date="2016-05" db="EMBL/GenBank/DDBJ databases">
        <title>Comparative genomics of biotechnologically important yeasts.</title>
        <authorList>
            <consortium name="DOE Joint Genome Institute"/>
            <person name="Riley R."/>
            <person name="Haridas S."/>
            <person name="Wolfe K.H."/>
            <person name="Lopes M.R."/>
            <person name="Hittinger C.T."/>
            <person name="Goker M."/>
            <person name="Salamov A."/>
            <person name="Wisecaver J."/>
            <person name="Long T.M."/>
            <person name="Aerts A.L."/>
            <person name="Barry K."/>
            <person name="Choi C."/>
            <person name="Clum A."/>
            <person name="Coughlan A.Y."/>
            <person name="Deshpande S."/>
            <person name="Douglass A.P."/>
            <person name="Hanson S.J."/>
            <person name="Klenk H.-P."/>
            <person name="Labutti K."/>
            <person name="Lapidus A."/>
            <person name="Lindquist E."/>
            <person name="Lipzen A."/>
            <person name="Meier-Kolthoff J.P."/>
            <person name="Ohm R.A."/>
            <person name="Otillar R.P."/>
            <person name="Pangilinan J."/>
            <person name="Peng Y."/>
            <person name="Rokas A."/>
            <person name="Rosa C.A."/>
            <person name="Scheuner C."/>
            <person name="Sibirny A.A."/>
            <person name="Slot J.C."/>
            <person name="Stielow J.B."/>
            <person name="Sun H."/>
            <person name="Kurtzman C.P."/>
            <person name="Blackwell M."/>
            <person name="Grigoriev I.V."/>
            <person name="Jeffries T.W."/>
        </authorList>
    </citation>
    <scope>NUCLEOTIDE SEQUENCE [LARGE SCALE GENOMIC DNA]</scope>
    <source>
        <strain evidence="4">DSM 1968</strain>
    </source>
</reference>
<dbReference type="EMBL" id="KV454491">
    <property type="protein sequence ID" value="ODV58523.1"/>
    <property type="molecule type" value="Genomic_DNA"/>
</dbReference>
<dbReference type="STRING" id="1344418.A0A1D2VAQ0"/>
<dbReference type="SMART" id="SM00367">
    <property type="entry name" value="LRR_CC"/>
    <property type="match status" value="11"/>
</dbReference>
<dbReference type="InterPro" id="IPR036047">
    <property type="entry name" value="F-box-like_dom_sf"/>
</dbReference>
<evidence type="ECO:0000313" key="4">
    <source>
        <dbReference type="Proteomes" id="UP000095038"/>
    </source>
</evidence>
<keyword evidence="4" id="KW-1185">Reference proteome</keyword>
<feature type="domain" description="F-box/LRR-repeat protein 15-like leucin rich repeat" evidence="2">
    <location>
        <begin position="191"/>
        <end position="358"/>
    </location>
</feature>
<dbReference type="Pfam" id="PF12937">
    <property type="entry name" value="F-box-like"/>
    <property type="match status" value="1"/>
</dbReference>
<dbReference type="Pfam" id="PF25372">
    <property type="entry name" value="DUF7885"/>
    <property type="match status" value="1"/>
</dbReference>
<dbReference type="PANTHER" id="PTHR13318">
    <property type="entry name" value="PARTNER OF PAIRED, ISOFORM B-RELATED"/>
    <property type="match status" value="1"/>
</dbReference>
<feature type="non-terminal residue" evidence="3">
    <location>
        <position position="1"/>
    </location>
</feature>
<dbReference type="GO" id="GO:0031146">
    <property type="term" value="P:SCF-dependent proteasomal ubiquitin-dependent protein catabolic process"/>
    <property type="evidence" value="ECO:0007669"/>
    <property type="project" value="TreeGrafter"/>
</dbReference>
<protein>
    <submittedName>
        <fullName evidence="3">RNI-like protein</fullName>
    </submittedName>
</protein>
<evidence type="ECO:0000313" key="3">
    <source>
        <dbReference type="EMBL" id="ODV58523.1"/>
    </source>
</evidence>
<dbReference type="InParanoid" id="A0A1D2VAQ0"/>
<dbReference type="SUPFAM" id="SSF52047">
    <property type="entry name" value="RNI-like"/>
    <property type="match status" value="1"/>
</dbReference>
<proteinExistence type="predicted"/>
<dbReference type="Gene3D" id="3.80.10.10">
    <property type="entry name" value="Ribonuclease Inhibitor"/>
    <property type="match status" value="3"/>
</dbReference>
<feature type="domain" description="F-box" evidence="1">
    <location>
        <begin position="5"/>
        <end position="48"/>
    </location>
</feature>
<feature type="non-terminal residue" evidence="3">
    <location>
        <position position="477"/>
    </location>
</feature>
<dbReference type="AlphaFoldDB" id="A0A1D2VAQ0"/>
<dbReference type="InterPro" id="IPR057207">
    <property type="entry name" value="FBXL15_LRR"/>
</dbReference>
<dbReference type="InterPro" id="IPR001810">
    <property type="entry name" value="F-box_dom"/>
</dbReference>
<evidence type="ECO:0000259" key="2">
    <source>
        <dbReference type="Pfam" id="PF25372"/>
    </source>
</evidence>
<dbReference type="Proteomes" id="UP000095038">
    <property type="component" value="Unassembled WGS sequence"/>
</dbReference>
<dbReference type="InterPro" id="IPR032675">
    <property type="entry name" value="LRR_dom_sf"/>
</dbReference>
<organism evidence="3 4">
    <name type="scientific">Ascoidea rubescens DSM 1968</name>
    <dbReference type="NCBI Taxonomy" id="1344418"/>
    <lineage>
        <taxon>Eukaryota</taxon>
        <taxon>Fungi</taxon>
        <taxon>Dikarya</taxon>
        <taxon>Ascomycota</taxon>
        <taxon>Saccharomycotina</taxon>
        <taxon>Saccharomycetes</taxon>
        <taxon>Ascoideaceae</taxon>
        <taxon>Ascoidea</taxon>
    </lineage>
</organism>
<dbReference type="OrthoDB" id="10257471at2759"/>
<dbReference type="InterPro" id="IPR006553">
    <property type="entry name" value="Leu-rich_rpt_Cys-con_subtyp"/>
</dbReference>
<accession>A0A1D2VAQ0</accession>
<gene>
    <name evidence="3" type="ORF">ASCRUDRAFT_23691</name>
</gene>
<dbReference type="GeneID" id="30963437"/>
<name>A0A1D2VAQ0_9ASCO</name>
<sequence>KPTIRLLPPELLSIIFSFLSDKTSLAKYLTVCKQWADILIALIWFRPKLKSPESLQKIGHIMDLNQSSTFWNYKPLIRRLNLCFISKFAVDDLLLKFIDCPNLERLTLVNCIYLTPFSISSVLVNCSKLQSIDMTGVPHISDSIFDALATNCPKLQGLYAPETAEVSKDSIINLFKKCILLKRIKLTESNNINDETVDVLTENCKFLVEIDFHGCLKITNNSLMHVFQKMTQLREIRLSKNSNISDNMLKLLQDKPCLDRLRIIDFTACTYITDRVIEKFVKCAPRLRNVILSKCISITDKSLKSLSNLRKSLHYLHLGHCSNITDYGITTLIKNCHRLQYIDLACCSQLTDVTVKELATLRRLRRIGLVKCYQITNEGILELVRIRGNDDTLERVHLSYCQNLTIPPIFQLLISCPKLAHLSLTGIVAFLRNDIRKFCREAPSSFTEQQKKLFCVFSGNGVRQLRDFLKNLPNSMT</sequence>